<proteinExistence type="predicted"/>
<evidence type="ECO:0000313" key="1">
    <source>
        <dbReference type="EMBL" id="OGC45069.1"/>
    </source>
</evidence>
<dbReference type="EMBL" id="MEUP01000095">
    <property type="protein sequence ID" value="OGC45069.1"/>
    <property type="molecule type" value="Genomic_DNA"/>
</dbReference>
<evidence type="ECO:0000313" key="2">
    <source>
        <dbReference type="Proteomes" id="UP000178631"/>
    </source>
</evidence>
<dbReference type="Proteomes" id="UP000178631">
    <property type="component" value="Unassembled WGS sequence"/>
</dbReference>
<dbReference type="InterPro" id="IPR013783">
    <property type="entry name" value="Ig-like_fold"/>
</dbReference>
<comment type="caution">
    <text evidence="1">The sequence shown here is derived from an EMBL/GenBank/DDBJ whole genome shotgun (WGS) entry which is preliminary data.</text>
</comment>
<organism evidence="1 2">
    <name type="scientific">candidate division WS6 bacterium RIFOXYC1_FULL_33_10</name>
    <dbReference type="NCBI Taxonomy" id="1802606"/>
    <lineage>
        <taxon>Bacteria</taxon>
        <taxon>Candidatus Dojkabacteria</taxon>
    </lineage>
</organism>
<accession>A0A1F4UJH8</accession>
<dbReference type="Pfam" id="PF25788">
    <property type="entry name" value="Ig_Rha78A_N"/>
    <property type="match status" value="1"/>
</dbReference>
<gene>
    <name evidence="1" type="ORF">A3J98_00960</name>
</gene>
<sequence>MWDTNKASMTSTPSGQYSPDITYAGTTLTGESSITYYWRIRFWDSDDNVSDWSSTATFVDYVVPYDYFQMNGVGLEGIQFN</sequence>
<protein>
    <submittedName>
        <fullName evidence="1">Uncharacterized protein</fullName>
    </submittedName>
</protein>
<reference evidence="1 2" key="1">
    <citation type="journal article" date="2016" name="Nat. Commun.">
        <title>Thousands of microbial genomes shed light on interconnected biogeochemical processes in an aquifer system.</title>
        <authorList>
            <person name="Anantharaman K."/>
            <person name="Brown C.T."/>
            <person name="Hug L.A."/>
            <person name="Sharon I."/>
            <person name="Castelle C.J."/>
            <person name="Probst A.J."/>
            <person name="Thomas B.C."/>
            <person name="Singh A."/>
            <person name="Wilkins M.J."/>
            <person name="Karaoz U."/>
            <person name="Brodie E.L."/>
            <person name="Williams K.H."/>
            <person name="Hubbard S.S."/>
            <person name="Banfield J.F."/>
        </authorList>
    </citation>
    <scope>NUCLEOTIDE SEQUENCE [LARGE SCALE GENOMIC DNA]</scope>
</reference>
<dbReference type="Gene3D" id="2.60.40.10">
    <property type="entry name" value="Immunoglobulins"/>
    <property type="match status" value="1"/>
</dbReference>
<name>A0A1F4UJH8_9BACT</name>
<dbReference type="AlphaFoldDB" id="A0A1F4UJH8"/>